<dbReference type="Proteomes" id="UP000196086">
    <property type="component" value="Unassembled WGS sequence"/>
</dbReference>
<dbReference type="EMBL" id="JOMQ01000041">
    <property type="protein sequence ID" value="OUJ01688.1"/>
    <property type="molecule type" value="Genomic_DNA"/>
</dbReference>
<evidence type="ECO:0000313" key="1">
    <source>
        <dbReference type="EMBL" id="OUJ01688.1"/>
    </source>
</evidence>
<proteinExistence type="predicted"/>
<protein>
    <submittedName>
        <fullName evidence="1">Uncharacterized protein</fullName>
    </submittedName>
</protein>
<sequence length="594" mass="68605">MLSCYNHKIFDLFFAMIQRKRKFNTTRPILRMTIVYESDHYIIRSHWGDNDSEYIISSFPGVRPIERSNGSFLGAVLAKEFDIPWIGIIPKTDGWYRDGDYIQALSAMKSWIDIRKSSMSKNSVKSIAYGISMGGYAVIKYSRFLKFDYVLAYAPQWSIDPQESLHYSHFKGFYQNFMRYMGITAEDVSGTIYVFFDPHEGPDVSELECLKSRFKVNEIPVCYAGHLVAECLKGRAQFKRILENIDNYVSLTLVVSVIRRYNIYNIKGVVERSAKRFPNLAMKAIFSGRARKSGFFETFFIKDVDQSWDLGTTFLKYGHVEKAFELFSYTKSENKISITKPALISTHGEFLCYEPSSGKLHQTVKQQVLNGSYVIHVDKNKLLVDTPQFPDAIEINIGRVNNNYFLMSDSLFASPVANGSVAMVKHLSPVEEFKILAPSSEDNACIERYTNLVLFNPPLDDIFQKLDGQYSCIWLSTWMNEYLCFNRFMGEFTQTINKKMSNKTIVYLRGNSLFIDGLFGYIHLDADLCIIGERCFIRKHNKFVSIRENGTEMLIDALGEWEQFSIRKIIIENKDNTIPPRKKGFLNYLRSFLK</sequence>
<accession>A0A1Z5YTL3</accession>
<comment type="caution">
    <text evidence="1">The sequence shown here is derived from an EMBL/GenBank/DDBJ whole genome shotgun (WGS) entry which is preliminary data.</text>
</comment>
<gene>
    <name evidence="1" type="ORF">HK14_08785</name>
</gene>
<evidence type="ECO:0000313" key="2">
    <source>
        <dbReference type="Proteomes" id="UP000196086"/>
    </source>
</evidence>
<reference evidence="1 2" key="1">
    <citation type="submission" date="2014-06" db="EMBL/GenBank/DDBJ databases">
        <authorList>
            <person name="Ju J."/>
            <person name="Zhang J."/>
        </authorList>
    </citation>
    <scope>NUCLEOTIDE SEQUENCE [LARGE SCALE GENOMIC DNA]</scope>
    <source>
        <strain evidence="1 2">DsW_47</strain>
    </source>
</reference>
<name>A0A1Z5YTL3_9PROT</name>
<organism evidence="1 2">
    <name type="scientific">Acetobacter cibinongensis</name>
    <dbReference type="NCBI Taxonomy" id="146475"/>
    <lineage>
        <taxon>Bacteria</taxon>
        <taxon>Pseudomonadati</taxon>
        <taxon>Pseudomonadota</taxon>
        <taxon>Alphaproteobacteria</taxon>
        <taxon>Acetobacterales</taxon>
        <taxon>Acetobacteraceae</taxon>
        <taxon>Acetobacter</taxon>
    </lineage>
</organism>
<dbReference type="AlphaFoldDB" id="A0A1Z5YTL3"/>